<dbReference type="EMBL" id="JACDUK010000001">
    <property type="protein sequence ID" value="MBA2852516.1"/>
    <property type="molecule type" value="Genomic_DNA"/>
</dbReference>
<evidence type="ECO:0000256" key="4">
    <source>
        <dbReference type="ARBA" id="ARBA00022989"/>
    </source>
</evidence>
<evidence type="ECO:0000256" key="2">
    <source>
        <dbReference type="ARBA" id="ARBA00022475"/>
    </source>
</evidence>
<dbReference type="Proteomes" id="UP000568063">
    <property type="component" value="Unassembled WGS sequence"/>
</dbReference>
<keyword evidence="8" id="KW-0479">Metal-binding</keyword>
<feature type="binding site" evidence="8">
    <location>
        <position position="75"/>
    </location>
    <ligand>
        <name>Na(+)</name>
        <dbReference type="ChEBI" id="CHEBI:29101"/>
        <note>structural</note>
    </ligand>
</feature>
<dbReference type="RefSeq" id="WP_104838322.1">
    <property type="nucleotide sequence ID" value="NZ_CP026606.1"/>
</dbReference>
<evidence type="ECO:0000313" key="22">
    <source>
        <dbReference type="Proteomes" id="UP000590564"/>
    </source>
</evidence>
<protein>
    <recommendedName>
        <fullName evidence="8">Fluoride-specific ion channel FluC</fullName>
    </recommendedName>
</protein>
<dbReference type="Proteomes" id="UP000536195">
    <property type="component" value="Unassembled WGS sequence"/>
</dbReference>
<comment type="activity regulation">
    <text evidence="8">Na(+) is not transported, but it plays an essential structural role and its presence is essential for fluoride channel function.</text>
</comment>
<dbReference type="EMBL" id="JACDUM010000001">
    <property type="protein sequence ID" value="MBA2859657.1"/>
    <property type="molecule type" value="Genomic_DNA"/>
</dbReference>
<dbReference type="EMBL" id="CP026606">
    <property type="protein sequence ID" value="AVB76937.1"/>
    <property type="molecule type" value="Genomic_DNA"/>
</dbReference>
<keyword evidence="8" id="KW-0915">Sodium</keyword>
<reference evidence="16" key="1">
    <citation type="journal article" date="2018" name="Genome Announc.">
        <title>Complete Genome Sequence of the Methanococcus maripaludis Type Strain JJ (DSM 2067), a Model for Selenoprotein Synthesis in Archaea.</title>
        <authorList>
            <person name="Poehlein A."/>
            <person name="Heym D."/>
            <person name="Quitzke V."/>
            <person name="Fersch J."/>
            <person name="Daniel R."/>
            <person name="Rother M."/>
        </authorList>
    </citation>
    <scope>NUCLEOTIDE SEQUENCE [LARGE SCALE GENOMIC DNA]</scope>
    <source>
        <strain evidence="16">DSM 2067</strain>
    </source>
</reference>
<evidence type="ECO:0000313" key="14">
    <source>
        <dbReference type="EMBL" id="MBB6401132.1"/>
    </source>
</evidence>
<evidence type="ECO:0000313" key="11">
    <source>
        <dbReference type="EMBL" id="MBA2859657.1"/>
    </source>
</evidence>
<evidence type="ECO:0000313" key="15">
    <source>
        <dbReference type="EMBL" id="MBB6496547.1"/>
    </source>
</evidence>
<dbReference type="EMBL" id="JACHED010000001">
    <property type="protein sequence ID" value="MBB6496547.1"/>
    <property type="molecule type" value="Genomic_DNA"/>
</dbReference>
<dbReference type="Proteomes" id="UP000522365">
    <property type="component" value="Unassembled WGS sequence"/>
</dbReference>
<evidence type="ECO:0000313" key="21">
    <source>
        <dbReference type="Proteomes" id="UP000571751"/>
    </source>
</evidence>
<evidence type="ECO:0000313" key="16">
    <source>
        <dbReference type="Proteomes" id="UP000239462"/>
    </source>
</evidence>
<feature type="transmembrane region" description="Helical" evidence="8">
    <location>
        <begin position="33"/>
        <end position="55"/>
    </location>
</feature>
<dbReference type="EMBL" id="JACDUO010000001">
    <property type="protein sequence ID" value="MBA2863449.1"/>
    <property type="molecule type" value="Genomic_DNA"/>
</dbReference>
<proteinExistence type="inferred from homology"/>
<keyword evidence="3 8" id="KW-0812">Transmembrane</keyword>
<dbReference type="InterPro" id="IPR003691">
    <property type="entry name" value="FluC"/>
</dbReference>
<evidence type="ECO:0000256" key="7">
    <source>
        <dbReference type="ARBA" id="ARBA00035585"/>
    </source>
</evidence>
<dbReference type="EMBL" id="JACDUP010000001">
    <property type="protein sequence ID" value="MBA2868294.1"/>
    <property type="molecule type" value="Genomic_DNA"/>
</dbReference>
<gene>
    <name evidence="8 9" type="primary">crcB</name>
    <name evidence="8" type="synonym">fluC</name>
    <name evidence="10" type="ORF">HNP89_000453</name>
    <name evidence="11" type="ORF">HNP91_000452</name>
    <name evidence="14" type="ORF">HNP92_000417</name>
    <name evidence="12" type="ORF">HNP94_000449</name>
    <name evidence="13" type="ORF">HNP95_000453</name>
    <name evidence="15" type="ORF">HNP96_000568</name>
    <name evidence="9" type="ORF">MMJJ_15660</name>
</gene>
<evidence type="ECO:0000313" key="10">
    <source>
        <dbReference type="EMBL" id="MBA2852516.1"/>
    </source>
</evidence>
<dbReference type="Proteomes" id="UP000567099">
    <property type="component" value="Unassembled WGS sequence"/>
</dbReference>
<comment type="catalytic activity">
    <reaction evidence="7">
        <text>fluoride(in) = fluoride(out)</text>
        <dbReference type="Rhea" id="RHEA:76159"/>
        <dbReference type="ChEBI" id="CHEBI:17051"/>
    </reaction>
    <physiologicalReaction direction="left-to-right" evidence="7">
        <dbReference type="Rhea" id="RHEA:76160"/>
    </physiologicalReaction>
</comment>
<evidence type="ECO:0000313" key="18">
    <source>
        <dbReference type="Proteomes" id="UP000536195"/>
    </source>
</evidence>
<evidence type="ECO:0000313" key="13">
    <source>
        <dbReference type="EMBL" id="MBA2868294.1"/>
    </source>
</evidence>
<evidence type="ECO:0000256" key="8">
    <source>
        <dbReference type="HAMAP-Rule" id="MF_00454"/>
    </source>
</evidence>
<dbReference type="GeneID" id="36102650"/>
<dbReference type="GO" id="GO:0046872">
    <property type="term" value="F:metal ion binding"/>
    <property type="evidence" value="ECO:0007669"/>
    <property type="project" value="UniProtKB-KW"/>
</dbReference>
<dbReference type="PANTHER" id="PTHR28259">
    <property type="entry name" value="FLUORIDE EXPORT PROTEIN 1-RELATED"/>
    <property type="match status" value="1"/>
</dbReference>
<keyword evidence="8" id="KW-0407">Ion channel</keyword>
<reference evidence="9" key="2">
    <citation type="submission" date="2018-02" db="EMBL/GenBank/DDBJ databases">
        <title>Complete genome sequence of the Methanococcus maripaludis type strain JJ (DSM 2067), a model for selenoprotein synthesis in Archaea.</title>
        <authorList>
            <person name="Poehlein A."/>
            <person name="Heym D."/>
            <person name="Quitzke V."/>
            <person name="Fersch J."/>
            <person name="Daniel R."/>
            <person name="Rother M."/>
        </authorList>
    </citation>
    <scope>NUCLEOTIDE SEQUENCE [LARGE SCALE GENOMIC DNA]</scope>
    <source>
        <strain evidence="9">DSM 2067</strain>
    </source>
</reference>
<organism evidence="9 16">
    <name type="scientific">Methanococcus maripaludis</name>
    <name type="common">Methanococcus deltae</name>
    <dbReference type="NCBI Taxonomy" id="39152"/>
    <lineage>
        <taxon>Archaea</taxon>
        <taxon>Methanobacteriati</taxon>
        <taxon>Methanobacteriota</taxon>
        <taxon>Methanomada group</taxon>
        <taxon>Methanococci</taxon>
        <taxon>Methanococcales</taxon>
        <taxon>Methanococcaceae</taxon>
        <taxon>Methanococcus</taxon>
    </lineage>
</organism>
<dbReference type="Proteomes" id="UP000239462">
    <property type="component" value="Chromosome"/>
</dbReference>
<evidence type="ECO:0000256" key="6">
    <source>
        <dbReference type="ARBA" id="ARBA00035120"/>
    </source>
</evidence>
<evidence type="ECO:0000256" key="3">
    <source>
        <dbReference type="ARBA" id="ARBA00022692"/>
    </source>
</evidence>
<dbReference type="PANTHER" id="PTHR28259:SF1">
    <property type="entry name" value="FLUORIDE EXPORT PROTEIN 1-RELATED"/>
    <property type="match status" value="1"/>
</dbReference>
<keyword evidence="8" id="KW-0406">Ion transport</keyword>
<feature type="transmembrane region" description="Helical" evidence="8">
    <location>
        <begin position="100"/>
        <end position="121"/>
    </location>
</feature>
<dbReference type="Pfam" id="PF02537">
    <property type="entry name" value="CRCB"/>
    <property type="match status" value="1"/>
</dbReference>
<sequence>MREILLIGLGGFFGAILRYLVSGIIPVKFGIPTGTLMVNLLGSFIIGFLIYSSLFGSLSTEYRLFIITGFCGALTTFSTFSYESFTMLEHNYYLKTGLNILLNVFGCLGMVYLGRLASMFFW</sequence>
<keyword evidence="8" id="KW-0813">Transport</keyword>
<accession>A0A2L1CC49</accession>
<evidence type="ECO:0000313" key="9">
    <source>
        <dbReference type="EMBL" id="AVB76937.1"/>
    </source>
</evidence>
<dbReference type="GO" id="GO:0062054">
    <property type="term" value="F:fluoride channel activity"/>
    <property type="evidence" value="ECO:0007669"/>
    <property type="project" value="UniProtKB-UniRule"/>
</dbReference>
<dbReference type="KEGG" id="mmad:MMJJ_15660"/>
<reference evidence="18 22" key="3">
    <citation type="submission" date="2020-08" db="EMBL/GenBank/DDBJ databases">
        <title>Genomic Encyclopedia of Type Strains, Phase IV (KMG-V): Genome sequencing to study the core and pangenomes of soil and plant-associated prokaryotes.</title>
        <authorList>
            <person name="Whitman W."/>
        </authorList>
    </citation>
    <scope>NUCLEOTIDE SEQUENCE [LARGE SCALE GENOMIC DNA]</scope>
    <source>
        <strain evidence="14 18">C11</strain>
        <strain evidence="12 19">C13</strain>
        <strain evidence="13 21">C14</strain>
        <strain evidence="11 20">C9</strain>
        <strain evidence="15 22">D1</strain>
        <strain evidence="10 17">S1</strain>
    </source>
</reference>
<evidence type="ECO:0000313" key="12">
    <source>
        <dbReference type="EMBL" id="MBA2863449.1"/>
    </source>
</evidence>
<comment type="subcellular location">
    <subcellularLocation>
        <location evidence="1 8">Cell membrane</location>
        <topology evidence="1 8">Multi-pass membrane protein</topology>
    </subcellularLocation>
</comment>
<evidence type="ECO:0000256" key="1">
    <source>
        <dbReference type="ARBA" id="ARBA00004651"/>
    </source>
</evidence>
<evidence type="ECO:0000313" key="17">
    <source>
        <dbReference type="Proteomes" id="UP000522365"/>
    </source>
</evidence>
<comment type="similarity">
    <text evidence="6 8">Belongs to the fluoride channel Fluc/FEX (TC 1.A.43) family.</text>
</comment>
<feature type="binding site" evidence="8">
    <location>
        <position position="72"/>
    </location>
    <ligand>
        <name>Na(+)</name>
        <dbReference type="ChEBI" id="CHEBI:29101"/>
        <note>structural</note>
    </ligand>
</feature>
<name>A0A2L1CC49_METMI</name>
<dbReference type="Proteomes" id="UP000571751">
    <property type="component" value="Unassembled WGS sequence"/>
</dbReference>
<dbReference type="HAMAP" id="MF_00454">
    <property type="entry name" value="FluC"/>
    <property type="match status" value="1"/>
</dbReference>
<keyword evidence="5 8" id="KW-0472">Membrane</keyword>
<keyword evidence="4 8" id="KW-1133">Transmembrane helix</keyword>
<dbReference type="GO" id="GO:0005886">
    <property type="term" value="C:plasma membrane"/>
    <property type="evidence" value="ECO:0007669"/>
    <property type="project" value="UniProtKB-SubCell"/>
</dbReference>
<dbReference type="NCBIfam" id="TIGR00494">
    <property type="entry name" value="crcB"/>
    <property type="match status" value="1"/>
</dbReference>
<keyword evidence="2 8" id="KW-1003">Cell membrane</keyword>
<dbReference type="Proteomes" id="UP000590564">
    <property type="component" value="Unassembled WGS sequence"/>
</dbReference>
<comment type="function">
    <text evidence="8">Fluoride-specific ion channel. Important for reducing fluoride concentration in the cell, thus reducing its toxicity.</text>
</comment>
<feature type="transmembrane region" description="Helical" evidence="8">
    <location>
        <begin position="62"/>
        <end position="80"/>
    </location>
</feature>
<dbReference type="AlphaFoldDB" id="A0A2L1CC49"/>
<evidence type="ECO:0000313" key="20">
    <source>
        <dbReference type="Proteomes" id="UP000568063"/>
    </source>
</evidence>
<dbReference type="EMBL" id="JACHEC010000001">
    <property type="protein sequence ID" value="MBB6401132.1"/>
    <property type="molecule type" value="Genomic_DNA"/>
</dbReference>
<evidence type="ECO:0000313" key="19">
    <source>
        <dbReference type="Proteomes" id="UP000567099"/>
    </source>
</evidence>
<dbReference type="GO" id="GO:0140114">
    <property type="term" value="P:cellular detoxification of fluoride"/>
    <property type="evidence" value="ECO:0007669"/>
    <property type="project" value="UniProtKB-UniRule"/>
</dbReference>
<evidence type="ECO:0000256" key="5">
    <source>
        <dbReference type="ARBA" id="ARBA00023136"/>
    </source>
</evidence>